<dbReference type="KEGG" id="rmi:RMB_04875"/>
<dbReference type="EMBL" id="CP003319">
    <property type="protein sequence ID" value="AFB31745.1"/>
    <property type="molecule type" value="Genomic_DNA"/>
</dbReference>
<dbReference type="Proteomes" id="UP000007999">
    <property type="component" value="Chromosome"/>
</dbReference>
<gene>
    <name evidence="1" type="ORF">RMB_04875</name>
</gene>
<evidence type="ECO:0000313" key="1">
    <source>
        <dbReference type="EMBL" id="AFB31745.1"/>
    </source>
</evidence>
<sequence length="63" mass="6577">MRGSISPLSSQDPVKNTNNFSIFYCFYGPHGGGHSNAATTAAATQSGLSEVVKSMPTIKDKTA</sequence>
<dbReference type="HOGENOM" id="CLU_2883058_0_0_5"/>
<organism evidence="1 2">
    <name type="scientific">Rickettsia massiliae str. AZT80</name>
    <dbReference type="NCBI Taxonomy" id="1105112"/>
    <lineage>
        <taxon>Bacteria</taxon>
        <taxon>Pseudomonadati</taxon>
        <taxon>Pseudomonadota</taxon>
        <taxon>Alphaproteobacteria</taxon>
        <taxon>Rickettsiales</taxon>
        <taxon>Rickettsiaceae</taxon>
        <taxon>Rickettsieae</taxon>
        <taxon>Rickettsia</taxon>
        <taxon>spotted fever group</taxon>
    </lineage>
</organism>
<reference evidence="2" key="1">
    <citation type="submission" date="2012-02" db="EMBL/GenBank/DDBJ databases">
        <title>Complete genome sequence of Rickettsia parkeri strain Portsmouth.</title>
        <authorList>
            <person name="Johnson S.L."/>
            <person name="Munk A.C."/>
            <person name="Han S."/>
            <person name="Bruce D.C."/>
            <person name="Dasch G.A."/>
        </authorList>
    </citation>
    <scope>NUCLEOTIDE SEQUENCE [LARGE SCALE GENOMIC DNA]</scope>
    <source>
        <strain evidence="2">AZT80 (RMB)</strain>
    </source>
</reference>
<protein>
    <submittedName>
        <fullName evidence="1">Uncharacterized protein</fullName>
    </submittedName>
</protein>
<proteinExistence type="predicted"/>
<accession>H6QJ95</accession>
<dbReference type="AlphaFoldDB" id="H6QJ95"/>
<name>H6QJ95_RICMA</name>
<evidence type="ECO:0000313" key="2">
    <source>
        <dbReference type="Proteomes" id="UP000007999"/>
    </source>
</evidence>